<keyword evidence="3" id="KW-1185">Reference proteome</keyword>
<dbReference type="PROSITE" id="PS00018">
    <property type="entry name" value="EF_HAND_1"/>
    <property type="match status" value="1"/>
</dbReference>
<dbReference type="Proteomes" id="UP000317429">
    <property type="component" value="Chromosome"/>
</dbReference>
<name>A0A518DBN0_9BACT</name>
<dbReference type="InterPro" id="IPR018247">
    <property type="entry name" value="EF_Hand_1_Ca_BS"/>
</dbReference>
<evidence type="ECO:0000313" key="3">
    <source>
        <dbReference type="Proteomes" id="UP000317429"/>
    </source>
</evidence>
<evidence type="ECO:0000313" key="2">
    <source>
        <dbReference type="EMBL" id="QDU88895.1"/>
    </source>
</evidence>
<feature type="chain" id="PRO_5022055094" description="PEP-CTERM protein-sorting domain-containing protein" evidence="1">
    <location>
        <begin position="24"/>
        <end position="338"/>
    </location>
</feature>
<evidence type="ECO:0008006" key="4">
    <source>
        <dbReference type="Google" id="ProtNLM"/>
    </source>
</evidence>
<keyword evidence="1" id="KW-0732">Signal</keyword>
<dbReference type="OrthoDB" id="5724550at2"/>
<sequence length="338" mass="34856" precursor="true">MTCCSRFLSGLTAALLVAGAARADWNLLEDFDDLTPGAIGGQGDWLTNLQAGATSNAAYDVAADPANAANQTMLVTGFNGNGYLPLGTASIAEGATSTVFLRMRATNDSDLVFGASDIADPAGAFESYEGQVVMGNLKNATAQPGGDPLDNQWKVRNVGAFDNLGTFNPNEWYNVWLVLNNATDTTGFYVSLGTGDAALLGTGGFRNGTVDPLVSLLVKTGARHNNFASMGYIDDIYIDSSGENLVIPEGVGTGGPSGDFNGDGSVNAADYTTWRDGLGTTFTQADYDVWKSNFGAGPATGAVAASTVPEPATAVLATLGSVGALMAGRRSAFSRFFS</sequence>
<accession>A0A518DBN0</accession>
<dbReference type="EMBL" id="CP036291">
    <property type="protein sequence ID" value="QDU88895.1"/>
    <property type="molecule type" value="Genomic_DNA"/>
</dbReference>
<dbReference type="RefSeq" id="WP_145284401.1">
    <property type="nucleotide sequence ID" value="NZ_CP036291.1"/>
</dbReference>
<dbReference type="AlphaFoldDB" id="A0A518DBN0"/>
<proteinExistence type="predicted"/>
<protein>
    <recommendedName>
        <fullName evidence="4">PEP-CTERM protein-sorting domain-containing protein</fullName>
    </recommendedName>
</protein>
<evidence type="ECO:0000256" key="1">
    <source>
        <dbReference type="SAM" id="SignalP"/>
    </source>
</evidence>
<organism evidence="2 3">
    <name type="scientific">Pirellulimonas nuda</name>
    <dbReference type="NCBI Taxonomy" id="2528009"/>
    <lineage>
        <taxon>Bacteria</taxon>
        <taxon>Pseudomonadati</taxon>
        <taxon>Planctomycetota</taxon>
        <taxon>Planctomycetia</taxon>
        <taxon>Pirellulales</taxon>
        <taxon>Lacipirellulaceae</taxon>
        <taxon>Pirellulimonas</taxon>
    </lineage>
</organism>
<feature type="signal peptide" evidence="1">
    <location>
        <begin position="1"/>
        <end position="23"/>
    </location>
</feature>
<reference evidence="2 3" key="1">
    <citation type="submission" date="2019-02" db="EMBL/GenBank/DDBJ databases">
        <title>Deep-cultivation of Planctomycetes and their phenomic and genomic characterization uncovers novel biology.</title>
        <authorList>
            <person name="Wiegand S."/>
            <person name="Jogler M."/>
            <person name="Boedeker C."/>
            <person name="Pinto D."/>
            <person name="Vollmers J."/>
            <person name="Rivas-Marin E."/>
            <person name="Kohn T."/>
            <person name="Peeters S.H."/>
            <person name="Heuer A."/>
            <person name="Rast P."/>
            <person name="Oberbeckmann S."/>
            <person name="Bunk B."/>
            <person name="Jeske O."/>
            <person name="Meyerdierks A."/>
            <person name="Storesund J.E."/>
            <person name="Kallscheuer N."/>
            <person name="Luecker S."/>
            <person name="Lage O.M."/>
            <person name="Pohl T."/>
            <person name="Merkel B.J."/>
            <person name="Hornburger P."/>
            <person name="Mueller R.-W."/>
            <person name="Bruemmer F."/>
            <person name="Labrenz M."/>
            <person name="Spormann A.M."/>
            <person name="Op den Camp H."/>
            <person name="Overmann J."/>
            <person name="Amann R."/>
            <person name="Jetten M.S.M."/>
            <person name="Mascher T."/>
            <person name="Medema M.H."/>
            <person name="Devos D.P."/>
            <person name="Kaster A.-K."/>
            <person name="Ovreas L."/>
            <person name="Rohde M."/>
            <person name="Galperin M.Y."/>
            <person name="Jogler C."/>
        </authorList>
    </citation>
    <scope>NUCLEOTIDE SEQUENCE [LARGE SCALE GENOMIC DNA]</scope>
    <source>
        <strain evidence="2 3">Pla175</strain>
    </source>
</reference>
<gene>
    <name evidence="2" type="ORF">Pla175_22790</name>
</gene>
<dbReference type="KEGG" id="pnd:Pla175_22790"/>